<evidence type="ECO:0000256" key="7">
    <source>
        <dbReference type="ARBA" id="ARBA00022989"/>
    </source>
</evidence>
<evidence type="ECO:0000256" key="3">
    <source>
        <dbReference type="ARBA" id="ARBA00010617"/>
    </source>
</evidence>
<dbReference type="AlphaFoldDB" id="A0AAD7GZX3"/>
<keyword evidence="10" id="KW-0503">Monooxygenase</keyword>
<dbReference type="SUPFAM" id="SSF48264">
    <property type="entry name" value="Cytochrome P450"/>
    <property type="match status" value="1"/>
</dbReference>
<reference evidence="12" key="1">
    <citation type="submission" date="2023-03" db="EMBL/GenBank/DDBJ databases">
        <title>Massive genome expansion in bonnet fungi (Mycena s.s.) driven by repeated elements and novel gene families across ecological guilds.</title>
        <authorList>
            <consortium name="Lawrence Berkeley National Laboratory"/>
            <person name="Harder C.B."/>
            <person name="Miyauchi S."/>
            <person name="Viragh M."/>
            <person name="Kuo A."/>
            <person name="Thoen E."/>
            <person name="Andreopoulos B."/>
            <person name="Lu D."/>
            <person name="Skrede I."/>
            <person name="Drula E."/>
            <person name="Henrissat B."/>
            <person name="Morin E."/>
            <person name="Kohler A."/>
            <person name="Barry K."/>
            <person name="LaButti K."/>
            <person name="Morin E."/>
            <person name="Salamov A."/>
            <person name="Lipzen A."/>
            <person name="Mereny Z."/>
            <person name="Hegedus B."/>
            <person name="Baldrian P."/>
            <person name="Stursova M."/>
            <person name="Weitz H."/>
            <person name="Taylor A."/>
            <person name="Grigoriev I.V."/>
            <person name="Nagy L.G."/>
            <person name="Martin F."/>
            <person name="Kauserud H."/>
        </authorList>
    </citation>
    <scope>NUCLEOTIDE SEQUENCE</scope>
    <source>
        <strain evidence="12">CBHHK067</strain>
    </source>
</reference>
<evidence type="ECO:0000256" key="8">
    <source>
        <dbReference type="ARBA" id="ARBA00023002"/>
    </source>
</evidence>
<evidence type="ECO:0000256" key="1">
    <source>
        <dbReference type="ARBA" id="ARBA00001971"/>
    </source>
</evidence>
<dbReference type="Gene3D" id="1.10.630.10">
    <property type="entry name" value="Cytochrome P450"/>
    <property type="match status" value="1"/>
</dbReference>
<dbReference type="GO" id="GO:0020037">
    <property type="term" value="F:heme binding"/>
    <property type="evidence" value="ECO:0007669"/>
    <property type="project" value="InterPro"/>
</dbReference>
<evidence type="ECO:0000256" key="9">
    <source>
        <dbReference type="ARBA" id="ARBA00023004"/>
    </source>
</evidence>
<evidence type="ECO:0000313" key="12">
    <source>
        <dbReference type="EMBL" id="KAJ7708760.1"/>
    </source>
</evidence>
<evidence type="ECO:0000256" key="4">
    <source>
        <dbReference type="ARBA" id="ARBA00022617"/>
    </source>
</evidence>
<dbReference type="InterPro" id="IPR050364">
    <property type="entry name" value="Cytochrome_P450_fung"/>
</dbReference>
<comment type="caution">
    <text evidence="12">The sequence shown here is derived from an EMBL/GenBank/DDBJ whole genome shotgun (WGS) entry which is preliminary data.</text>
</comment>
<evidence type="ECO:0000256" key="2">
    <source>
        <dbReference type="ARBA" id="ARBA00004167"/>
    </source>
</evidence>
<evidence type="ECO:0000256" key="6">
    <source>
        <dbReference type="ARBA" id="ARBA00022723"/>
    </source>
</evidence>
<protein>
    <recommendedName>
        <fullName evidence="14">Cytochrome P450</fullName>
    </recommendedName>
</protein>
<comment type="subcellular location">
    <subcellularLocation>
        <location evidence="2">Membrane</location>
        <topology evidence="2">Single-pass membrane protein</topology>
    </subcellularLocation>
</comment>
<evidence type="ECO:0008006" key="14">
    <source>
        <dbReference type="Google" id="ProtNLM"/>
    </source>
</evidence>
<comment type="cofactor">
    <cofactor evidence="1">
        <name>heme</name>
        <dbReference type="ChEBI" id="CHEBI:30413"/>
    </cofactor>
</comment>
<dbReference type="Proteomes" id="UP001221757">
    <property type="component" value="Unassembled WGS sequence"/>
</dbReference>
<proteinExistence type="inferred from homology"/>
<gene>
    <name evidence="12" type="ORF">B0H17DRAFT_364537</name>
</gene>
<evidence type="ECO:0000256" key="10">
    <source>
        <dbReference type="ARBA" id="ARBA00023033"/>
    </source>
</evidence>
<organism evidence="12 13">
    <name type="scientific">Mycena rosella</name>
    <name type="common">Pink bonnet</name>
    <name type="synonym">Agaricus rosellus</name>
    <dbReference type="NCBI Taxonomy" id="1033263"/>
    <lineage>
        <taxon>Eukaryota</taxon>
        <taxon>Fungi</taxon>
        <taxon>Dikarya</taxon>
        <taxon>Basidiomycota</taxon>
        <taxon>Agaricomycotina</taxon>
        <taxon>Agaricomycetes</taxon>
        <taxon>Agaricomycetidae</taxon>
        <taxon>Agaricales</taxon>
        <taxon>Marasmiineae</taxon>
        <taxon>Mycenaceae</taxon>
        <taxon>Mycena</taxon>
    </lineage>
</organism>
<evidence type="ECO:0000256" key="5">
    <source>
        <dbReference type="ARBA" id="ARBA00022692"/>
    </source>
</evidence>
<sequence>MPQSLPWLTFSRWAKTHGPIVHRRILGRSIIILNDVNYAIDMLDRKSRIYSNRPDFVMGGELVGWDEGPTLIQFGKKWSEHRRLMA</sequence>
<dbReference type="PANTHER" id="PTHR46300">
    <property type="entry name" value="P450, PUTATIVE (EUROFUNG)-RELATED-RELATED"/>
    <property type="match status" value="1"/>
</dbReference>
<keyword evidence="13" id="KW-1185">Reference proteome</keyword>
<dbReference type="EMBL" id="JARKIE010000003">
    <property type="protein sequence ID" value="KAJ7708760.1"/>
    <property type="molecule type" value="Genomic_DNA"/>
</dbReference>
<dbReference type="GO" id="GO:0016020">
    <property type="term" value="C:membrane"/>
    <property type="evidence" value="ECO:0007669"/>
    <property type="project" value="UniProtKB-SubCell"/>
</dbReference>
<accession>A0AAD7GZX3</accession>
<keyword evidence="7" id="KW-1133">Transmembrane helix</keyword>
<keyword evidence="8" id="KW-0560">Oxidoreductase</keyword>
<evidence type="ECO:0000313" key="13">
    <source>
        <dbReference type="Proteomes" id="UP001221757"/>
    </source>
</evidence>
<dbReference type="GO" id="GO:0016705">
    <property type="term" value="F:oxidoreductase activity, acting on paired donors, with incorporation or reduction of molecular oxygen"/>
    <property type="evidence" value="ECO:0007669"/>
    <property type="project" value="InterPro"/>
</dbReference>
<dbReference type="GO" id="GO:0005506">
    <property type="term" value="F:iron ion binding"/>
    <property type="evidence" value="ECO:0007669"/>
    <property type="project" value="InterPro"/>
</dbReference>
<dbReference type="GO" id="GO:0004497">
    <property type="term" value="F:monooxygenase activity"/>
    <property type="evidence" value="ECO:0007669"/>
    <property type="project" value="UniProtKB-KW"/>
</dbReference>
<keyword evidence="6" id="KW-0479">Metal-binding</keyword>
<comment type="similarity">
    <text evidence="3">Belongs to the cytochrome P450 family.</text>
</comment>
<keyword evidence="9" id="KW-0408">Iron</keyword>
<keyword evidence="4" id="KW-0349">Heme</keyword>
<evidence type="ECO:0000256" key="11">
    <source>
        <dbReference type="ARBA" id="ARBA00023136"/>
    </source>
</evidence>
<keyword evidence="11" id="KW-0472">Membrane</keyword>
<dbReference type="PANTHER" id="PTHR46300:SF2">
    <property type="entry name" value="CYTOCHROME P450 MONOOXYGENASE ALNH-RELATED"/>
    <property type="match status" value="1"/>
</dbReference>
<dbReference type="InterPro" id="IPR036396">
    <property type="entry name" value="Cyt_P450_sf"/>
</dbReference>
<keyword evidence="5" id="KW-0812">Transmembrane</keyword>
<name>A0AAD7GZX3_MYCRO</name>